<evidence type="ECO:0000313" key="2">
    <source>
        <dbReference type="EMBL" id="OGZ44726.1"/>
    </source>
</evidence>
<dbReference type="InterPro" id="IPR006151">
    <property type="entry name" value="Shikm_DH/Glu-tRNA_Rdtase"/>
</dbReference>
<dbReference type="STRING" id="1802115.A2756_04695"/>
<gene>
    <name evidence="2" type="ORF">A2756_04695</name>
</gene>
<accession>A0A1G2G364</accession>
<proteinExistence type="predicted"/>
<evidence type="ECO:0000259" key="1">
    <source>
        <dbReference type="Pfam" id="PF01488"/>
    </source>
</evidence>
<feature type="domain" description="Quinate/shikimate 5-dehydrogenase/glutamyl-tRNA reductase" evidence="1">
    <location>
        <begin position="170"/>
        <end position="285"/>
    </location>
</feature>
<organism evidence="2 3">
    <name type="scientific">Candidatus Ryanbacteria bacterium RIFCSPHIGHO2_01_FULL_48_27</name>
    <dbReference type="NCBI Taxonomy" id="1802115"/>
    <lineage>
        <taxon>Bacteria</taxon>
        <taxon>Candidatus Ryaniibacteriota</taxon>
    </lineage>
</organism>
<dbReference type="Pfam" id="PF01488">
    <property type="entry name" value="Shikimate_DH"/>
    <property type="match status" value="1"/>
</dbReference>
<reference evidence="2 3" key="1">
    <citation type="journal article" date="2016" name="Nat. Commun.">
        <title>Thousands of microbial genomes shed light on interconnected biogeochemical processes in an aquifer system.</title>
        <authorList>
            <person name="Anantharaman K."/>
            <person name="Brown C.T."/>
            <person name="Hug L.A."/>
            <person name="Sharon I."/>
            <person name="Castelle C.J."/>
            <person name="Probst A.J."/>
            <person name="Thomas B.C."/>
            <person name="Singh A."/>
            <person name="Wilkins M.J."/>
            <person name="Karaoz U."/>
            <person name="Brodie E.L."/>
            <person name="Williams K.H."/>
            <person name="Hubbard S.S."/>
            <person name="Banfield J.F."/>
        </authorList>
    </citation>
    <scope>NUCLEOTIDE SEQUENCE [LARGE SCALE GENOMIC DNA]</scope>
</reference>
<dbReference type="Gene3D" id="3.40.50.720">
    <property type="entry name" value="NAD(P)-binding Rossmann-like Domain"/>
    <property type="match status" value="1"/>
</dbReference>
<dbReference type="Proteomes" id="UP000177785">
    <property type="component" value="Unassembled WGS sequence"/>
</dbReference>
<dbReference type="SUPFAM" id="SSF51735">
    <property type="entry name" value="NAD(P)-binding Rossmann-fold domains"/>
    <property type="match status" value="1"/>
</dbReference>
<sequence length="385" mass="42980">MKFFTLILHAIRDLVLRHLPIQRRLNPPGFAFIVHPRDYADVSRKYPIFRYIPQWAGEFFLRHFWPIVLSEVKGVLSKKSGKPIQGWVITIPLTAKQMMEDRDLTVRFIHKSLILSAKLGAKLIGLGALTASFTGRGTALAKVLDTYDLGLTTGAGYTSYIVAETTLKLADEVAIKKDTAVVAIVGAAGSIGSTVTRFLIDRGFKQFILIDTYKRENALKKKSEEFTASHEELKFSVSHQIQDVRTADIIITATNAPEALINENDPKPGSIIIDDAQPTDIHPDVILRRKDVIVSAAGTVHAEGIQANFNFGLKTKYDIFSCLAEVIMLSSHENCTIRAVGEIDMEYTNYIVGLAKEMHFGVATFQNSYKIITKRDIERVRSYHA</sequence>
<name>A0A1G2G364_9BACT</name>
<evidence type="ECO:0000313" key="3">
    <source>
        <dbReference type="Proteomes" id="UP000177785"/>
    </source>
</evidence>
<dbReference type="EMBL" id="MHNL01000015">
    <property type="protein sequence ID" value="OGZ44726.1"/>
    <property type="molecule type" value="Genomic_DNA"/>
</dbReference>
<comment type="caution">
    <text evidence="2">The sequence shown here is derived from an EMBL/GenBank/DDBJ whole genome shotgun (WGS) entry which is preliminary data.</text>
</comment>
<dbReference type="InterPro" id="IPR036291">
    <property type="entry name" value="NAD(P)-bd_dom_sf"/>
</dbReference>
<dbReference type="AlphaFoldDB" id="A0A1G2G364"/>
<protein>
    <recommendedName>
        <fullName evidence="1">Quinate/shikimate 5-dehydrogenase/glutamyl-tRNA reductase domain-containing protein</fullName>
    </recommendedName>
</protein>